<evidence type="ECO:0000259" key="1">
    <source>
        <dbReference type="Pfam" id="PF13649"/>
    </source>
</evidence>
<dbReference type="Gene3D" id="3.40.50.150">
    <property type="entry name" value="Vaccinia Virus protein VP39"/>
    <property type="match status" value="1"/>
</dbReference>
<dbReference type="SUPFAM" id="SSF53335">
    <property type="entry name" value="S-adenosyl-L-methionine-dependent methyltransferases"/>
    <property type="match status" value="1"/>
</dbReference>
<dbReference type="GO" id="GO:0008168">
    <property type="term" value="F:methyltransferase activity"/>
    <property type="evidence" value="ECO:0007669"/>
    <property type="project" value="TreeGrafter"/>
</dbReference>
<keyword evidence="3" id="KW-1185">Reference proteome</keyword>
<gene>
    <name evidence="2" type="ORF">HK100_006748</name>
</gene>
<accession>A0AAD5SVQ7</accession>
<comment type="caution">
    <text evidence="2">The sequence shown here is derived from an EMBL/GenBank/DDBJ whole genome shotgun (WGS) entry which is preliminary data.</text>
</comment>
<name>A0AAD5SVQ7_9FUNG</name>
<feature type="domain" description="Methyltransferase" evidence="1">
    <location>
        <begin position="113"/>
        <end position="206"/>
    </location>
</feature>
<reference evidence="2" key="1">
    <citation type="submission" date="2020-05" db="EMBL/GenBank/DDBJ databases">
        <title>Phylogenomic resolution of chytrid fungi.</title>
        <authorList>
            <person name="Stajich J.E."/>
            <person name="Amses K."/>
            <person name="Simmons R."/>
            <person name="Seto K."/>
            <person name="Myers J."/>
            <person name="Bonds A."/>
            <person name="Quandt C.A."/>
            <person name="Barry K."/>
            <person name="Liu P."/>
            <person name="Grigoriev I."/>
            <person name="Longcore J.E."/>
            <person name="James T.Y."/>
        </authorList>
    </citation>
    <scope>NUCLEOTIDE SEQUENCE</scope>
    <source>
        <strain evidence="2">JEL0513</strain>
    </source>
</reference>
<dbReference type="InterPro" id="IPR029063">
    <property type="entry name" value="SAM-dependent_MTases_sf"/>
</dbReference>
<dbReference type="EMBL" id="JADGJH010003144">
    <property type="protein sequence ID" value="KAJ3093230.1"/>
    <property type="molecule type" value="Genomic_DNA"/>
</dbReference>
<sequence>MGAQLSKSLYVNLKSRKQKQTNDSNADSAVLSDSSSSRAIKLITSIDELDVTRVYHAVEESEYFLPIDSIEQDRLELQVGEYHLVKSLLSTMPISDVICVEAQDLLKLPGTKVLDVGAAKGWWLDSLLKSYPTAKYFGTDVSPEVVLSASKFLPTIDFSTGNVADGLPYEDNTFDYVHQRFLVLGLAKDKFHLAIRELMRVAKPGGWIELVELDIKGYRSGPMAEKIQSALHEIMKSRNLDLFAGANLHNYLLKATHNNSIRVANARRKTVSLPINWGGPLGTMHGHDCKELYIGLEDALHKKLGIERAEYKEYIEQVWKEWAAYKSFG</sequence>
<evidence type="ECO:0000313" key="2">
    <source>
        <dbReference type="EMBL" id="KAJ3093230.1"/>
    </source>
</evidence>
<dbReference type="Pfam" id="PF13649">
    <property type="entry name" value="Methyltransf_25"/>
    <property type="match status" value="1"/>
</dbReference>
<dbReference type="Proteomes" id="UP001211907">
    <property type="component" value="Unassembled WGS sequence"/>
</dbReference>
<dbReference type="PANTHER" id="PTHR43591:SF24">
    <property type="entry name" value="2-METHOXY-6-POLYPRENYL-1,4-BENZOQUINOL METHYLASE, MITOCHONDRIAL"/>
    <property type="match status" value="1"/>
</dbReference>
<dbReference type="CDD" id="cd02440">
    <property type="entry name" value="AdoMet_MTases"/>
    <property type="match status" value="1"/>
</dbReference>
<proteinExistence type="predicted"/>
<protein>
    <recommendedName>
        <fullName evidence="1">Methyltransferase domain-containing protein</fullName>
    </recommendedName>
</protein>
<evidence type="ECO:0000313" key="3">
    <source>
        <dbReference type="Proteomes" id="UP001211907"/>
    </source>
</evidence>
<feature type="non-terminal residue" evidence="2">
    <location>
        <position position="329"/>
    </location>
</feature>
<dbReference type="InterPro" id="IPR041698">
    <property type="entry name" value="Methyltransf_25"/>
</dbReference>
<organism evidence="2 3">
    <name type="scientific">Physocladia obscura</name>
    <dbReference type="NCBI Taxonomy" id="109957"/>
    <lineage>
        <taxon>Eukaryota</taxon>
        <taxon>Fungi</taxon>
        <taxon>Fungi incertae sedis</taxon>
        <taxon>Chytridiomycota</taxon>
        <taxon>Chytridiomycota incertae sedis</taxon>
        <taxon>Chytridiomycetes</taxon>
        <taxon>Chytridiales</taxon>
        <taxon>Chytriomycetaceae</taxon>
        <taxon>Physocladia</taxon>
    </lineage>
</organism>
<dbReference type="AlphaFoldDB" id="A0AAD5SVQ7"/>
<dbReference type="PANTHER" id="PTHR43591">
    <property type="entry name" value="METHYLTRANSFERASE"/>
    <property type="match status" value="1"/>
</dbReference>